<dbReference type="Pfam" id="PF06296">
    <property type="entry name" value="RelE"/>
    <property type="match status" value="1"/>
</dbReference>
<evidence type="ECO:0000313" key="2">
    <source>
        <dbReference type="Proteomes" id="UP001501772"/>
    </source>
</evidence>
<dbReference type="EMBL" id="BAABBY010000019">
    <property type="protein sequence ID" value="GAA4214303.1"/>
    <property type="molecule type" value="Genomic_DNA"/>
</dbReference>
<proteinExistence type="predicted"/>
<dbReference type="Proteomes" id="UP001501772">
    <property type="component" value="Unassembled WGS sequence"/>
</dbReference>
<accession>A0ABP8BRL9</accession>
<evidence type="ECO:0000313" key="1">
    <source>
        <dbReference type="EMBL" id="GAA4214303.1"/>
    </source>
</evidence>
<organism evidence="1 2">
    <name type="scientific">Pedobacter jeongneungensis</name>
    <dbReference type="NCBI Taxonomy" id="947309"/>
    <lineage>
        <taxon>Bacteria</taxon>
        <taxon>Pseudomonadati</taxon>
        <taxon>Bacteroidota</taxon>
        <taxon>Sphingobacteriia</taxon>
        <taxon>Sphingobacteriales</taxon>
        <taxon>Sphingobacteriaceae</taxon>
        <taxon>Pedobacter</taxon>
    </lineage>
</organism>
<dbReference type="RefSeq" id="WP_344853962.1">
    <property type="nucleotide sequence ID" value="NZ_BAABBY010000019.1"/>
</dbReference>
<sequence>MSFKVKTVPNFEREVKKIFKKHRCIKSDLLKLINDLEINPELGIHLGQNIYKIRLSISGSNKGKSGGARVITYVVIVEKMVYLAEIYLKSNHSTVNIDDVILRLKEAGIIDS</sequence>
<reference evidence="2" key="1">
    <citation type="journal article" date="2019" name="Int. J. Syst. Evol. Microbiol.">
        <title>The Global Catalogue of Microorganisms (GCM) 10K type strain sequencing project: providing services to taxonomists for standard genome sequencing and annotation.</title>
        <authorList>
            <consortium name="The Broad Institute Genomics Platform"/>
            <consortium name="The Broad Institute Genome Sequencing Center for Infectious Disease"/>
            <person name="Wu L."/>
            <person name="Ma J."/>
        </authorList>
    </citation>
    <scope>NUCLEOTIDE SEQUENCE [LARGE SCALE GENOMIC DNA]</scope>
    <source>
        <strain evidence="2">JCM 17626</strain>
    </source>
</reference>
<name>A0ABP8BRL9_9SPHI</name>
<comment type="caution">
    <text evidence="1">The sequence shown here is derived from an EMBL/GenBank/DDBJ whole genome shotgun (WGS) entry which is preliminary data.</text>
</comment>
<protein>
    <recommendedName>
        <fullName evidence="3">Addiction module toxin RelE</fullName>
    </recommendedName>
</protein>
<keyword evidence="2" id="KW-1185">Reference proteome</keyword>
<dbReference type="InterPro" id="IPR009387">
    <property type="entry name" value="HigB-2"/>
</dbReference>
<evidence type="ECO:0008006" key="3">
    <source>
        <dbReference type="Google" id="ProtNLM"/>
    </source>
</evidence>
<gene>
    <name evidence="1" type="ORF">GCM10022289_47720</name>
</gene>